<dbReference type="Proteomes" id="UP001139011">
    <property type="component" value="Unassembled WGS sequence"/>
</dbReference>
<reference evidence="2" key="1">
    <citation type="submission" date="2021-09" db="EMBL/GenBank/DDBJ databases">
        <title>Genome analysis of Fictibacillus sp. KIGAM418 isolated from marine sediment.</title>
        <authorList>
            <person name="Seo M.-J."/>
            <person name="Cho E.-S."/>
            <person name="Hwang C.Y."/>
        </authorList>
    </citation>
    <scope>NUCLEOTIDE SEQUENCE</scope>
    <source>
        <strain evidence="2">KIGAM418</strain>
    </source>
</reference>
<dbReference type="RefSeq" id="WP_248254947.1">
    <property type="nucleotide sequence ID" value="NZ_JAIWJX010000004.1"/>
</dbReference>
<organism evidence="2 3">
    <name type="scientific">Fictibacillus marinisediminis</name>
    <dbReference type="NCBI Taxonomy" id="2878389"/>
    <lineage>
        <taxon>Bacteria</taxon>
        <taxon>Bacillati</taxon>
        <taxon>Bacillota</taxon>
        <taxon>Bacilli</taxon>
        <taxon>Bacillales</taxon>
        <taxon>Fictibacillaceae</taxon>
        <taxon>Fictibacillus</taxon>
    </lineage>
</organism>
<sequence length="133" mass="15918">MELTFDILYQKVNSKISWRLRWKTIYVWFSIFIVIFDMLFLVFQSRIPYKTTYIFIGILAIQLGILLICRLAAIRTSKQMDSIINNYLRQQLALAVHLTPSRKEFYERTLATSNEIILLDLLYKYIEEIPEEL</sequence>
<feature type="transmembrane region" description="Helical" evidence="1">
    <location>
        <begin position="25"/>
        <end position="47"/>
    </location>
</feature>
<accession>A0A9X2BFB9</accession>
<keyword evidence="1" id="KW-1133">Transmembrane helix</keyword>
<evidence type="ECO:0000313" key="3">
    <source>
        <dbReference type="Proteomes" id="UP001139011"/>
    </source>
</evidence>
<proteinExistence type="predicted"/>
<gene>
    <name evidence="2" type="ORF">LCY76_23755</name>
</gene>
<name>A0A9X2BFB9_9BACL</name>
<dbReference type="AlphaFoldDB" id="A0A9X2BFB9"/>
<keyword evidence="1" id="KW-0812">Transmembrane</keyword>
<protein>
    <submittedName>
        <fullName evidence="2">Uncharacterized protein</fullName>
    </submittedName>
</protein>
<dbReference type="EMBL" id="JAIWJX010000004">
    <property type="protein sequence ID" value="MCK6259586.1"/>
    <property type="molecule type" value="Genomic_DNA"/>
</dbReference>
<evidence type="ECO:0000313" key="2">
    <source>
        <dbReference type="EMBL" id="MCK6259586.1"/>
    </source>
</evidence>
<keyword evidence="1" id="KW-0472">Membrane</keyword>
<evidence type="ECO:0000256" key="1">
    <source>
        <dbReference type="SAM" id="Phobius"/>
    </source>
</evidence>
<feature type="transmembrane region" description="Helical" evidence="1">
    <location>
        <begin position="53"/>
        <end position="73"/>
    </location>
</feature>
<comment type="caution">
    <text evidence="2">The sequence shown here is derived from an EMBL/GenBank/DDBJ whole genome shotgun (WGS) entry which is preliminary data.</text>
</comment>
<keyword evidence="3" id="KW-1185">Reference proteome</keyword>